<evidence type="ECO:0000256" key="1">
    <source>
        <dbReference type="SAM" id="MobiDB-lite"/>
    </source>
</evidence>
<feature type="compositionally biased region" description="Polar residues" evidence="1">
    <location>
        <begin position="25"/>
        <end position="36"/>
    </location>
</feature>
<reference evidence="4 5" key="1">
    <citation type="journal article" date="2010" name="Proc. Natl. Acad. Sci. U.S.A.">
        <title>Insights into evolution of multicellular fungi from the assembled chromosomes of the mushroom Coprinopsis cinerea (Coprinus cinereus).</title>
        <authorList>
            <person name="Stajich J.E."/>
            <person name="Wilke S.K."/>
            <person name="Ahren D."/>
            <person name="Au C.H."/>
            <person name="Birren B.W."/>
            <person name="Borodovsky M."/>
            <person name="Burns C."/>
            <person name="Canback B."/>
            <person name="Casselton L.A."/>
            <person name="Cheng C.K."/>
            <person name="Deng J."/>
            <person name="Dietrich F.S."/>
            <person name="Fargo D.C."/>
            <person name="Farman M.L."/>
            <person name="Gathman A.C."/>
            <person name="Goldberg J."/>
            <person name="Guigo R."/>
            <person name="Hoegger P.J."/>
            <person name="Hooker J.B."/>
            <person name="Huggins A."/>
            <person name="James T.Y."/>
            <person name="Kamada T."/>
            <person name="Kilaru S."/>
            <person name="Kodira C."/>
            <person name="Kues U."/>
            <person name="Kupfer D."/>
            <person name="Kwan H.S."/>
            <person name="Lomsadze A."/>
            <person name="Li W."/>
            <person name="Lilly W.W."/>
            <person name="Ma L.J."/>
            <person name="Mackey A.J."/>
            <person name="Manning G."/>
            <person name="Martin F."/>
            <person name="Muraguchi H."/>
            <person name="Natvig D.O."/>
            <person name="Palmerini H."/>
            <person name="Ramesh M.A."/>
            <person name="Rehmeyer C.J."/>
            <person name="Roe B.A."/>
            <person name="Shenoy N."/>
            <person name="Stanke M."/>
            <person name="Ter-Hovhannisyan V."/>
            <person name="Tunlid A."/>
            <person name="Velagapudi R."/>
            <person name="Vision T.J."/>
            <person name="Zeng Q."/>
            <person name="Zolan M.E."/>
            <person name="Pukkila P.J."/>
        </authorList>
    </citation>
    <scope>NUCLEOTIDE SEQUENCE [LARGE SCALE GENOMIC DNA]</scope>
    <source>
        <strain evidence="5">Okayama-7 / 130 / ATCC MYA-4618 / FGSC 9003</strain>
    </source>
</reference>
<dbReference type="RefSeq" id="XP_001831604.1">
    <property type="nucleotide sequence ID" value="XM_001831552.1"/>
</dbReference>
<dbReference type="InParanoid" id="A8N9U8"/>
<evidence type="ECO:0000256" key="2">
    <source>
        <dbReference type="SAM" id="Phobius"/>
    </source>
</evidence>
<sequence>MNLVLLSAILPVASSSQTRDGHTPRATTEVTRTPSPAITLREISPTGTLVSPGMPNARPPPSPPESDTLDPTSVSDVPVPPTGGGAEPPSDGGVPLAPGGGKVQKPRRLLTSGPENHSSSFLRSHSSDVLRGVSVAVLVLGAVMFLKHLALWSRLRAHRLGHPVRPAPIDSRHFLDAWDNVTSLPHVLCIRETIALMIVWLSAVVTSGR</sequence>
<gene>
    <name evidence="4" type="ORF">CC1G_05675</name>
</gene>
<evidence type="ECO:0000313" key="5">
    <source>
        <dbReference type="Proteomes" id="UP000001861"/>
    </source>
</evidence>
<accession>A8N9U8</accession>
<feature type="region of interest" description="Disordered" evidence="1">
    <location>
        <begin position="15"/>
        <end position="123"/>
    </location>
</feature>
<name>A8N9U8_COPC7</name>
<dbReference type="GeneID" id="6008078"/>
<keyword evidence="2" id="KW-1133">Transmembrane helix</keyword>
<dbReference type="Proteomes" id="UP000001861">
    <property type="component" value="Unassembled WGS sequence"/>
</dbReference>
<keyword evidence="2" id="KW-0812">Transmembrane</keyword>
<keyword evidence="3" id="KW-0732">Signal</keyword>
<dbReference type="KEGG" id="cci:CC1G_05675"/>
<feature type="signal peptide" evidence="3">
    <location>
        <begin position="1"/>
        <end position="15"/>
    </location>
</feature>
<comment type="caution">
    <text evidence="4">The sequence shown here is derived from an EMBL/GenBank/DDBJ whole genome shotgun (WGS) entry which is preliminary data.</text>
</comment>
<keyword evidence="2" id="KW-0472">Membrane</keyword>
<dbReference type="AlphaFoldDB" id="A8N9U8"/>
<keyword evidence="5" id="KW-1185">Reference proteome</keyword>
<proteinExistence type="predicted"/>
<feature type="compositionally biased region" description="Low complexity" evidence="1">
    <location>
        <begin position="65"/>
        <end position="77"/>
    </location>
</feature>
<feature type="transmembrane region" description="Helical" evidence="2">
    <location>
        <begin position="129"/>
        <end position="150"/>
    </location>
</feature>
<organism evidence="4 5">
    <name type="scientific">Coprinopsis cinerea (strain Okayama-7 / 130 / ATCC MYA-4618 / FGSC 9003)</name>
    <name type="common">Inky cap fungus</name>
    <name type="synonym">Hormographiella aspergillata</name>
    <dbReference type="NCBI Taxonomy" id="240176"/>
    <lineage>
        <taxon>Eukaryota</taxon>
        <taxon>Fungi</taxon>
        <taxon>Dikarya</taxon>
        <taxon>Basidiomycota</taxon>
        <taxon>Agaricomycotina</taxon>
        <taxon>Agaricomycetes</taxon>
        <taxon>Agaricomycetidae</taxon>
        <taxon>Agaricales</taxon>
        <taxon>Agaricineae</taxon>
        <taxon>Psathyrellaceae</taxon>
        <taxon>Coprinopsis</taxon>
    </lineage>
</organism>
<evidence type="ECO:0000313" key="4">
    <source>
        <dbReference type="EMBL" id="EAU90137.1"/>
    </source>
</evidence>
<feature type="chain" id="PRO_5012700319" evidence="3">
    <location>
        <begin position="16"/>
        <end position="209"/>
    </location>
</feature>
<evidence type="ECO:0000256" key="3">
    <source>
        <dbReference type="SAM" id="SignalP"/>
    </source>
</evidence>
<dbReference type="EMBL" id="AACS02000007">
    <property type="protein sequence ID" value="EAU90137.1"/>
    <property type="molecule type" value="Genomic_DNA"/>
</dbReference>
<dbReference type="VEuPathDB" id="FungiDB:CC1G_05675"/>
<protein>
    <submittedName>
        <fullName evidence="4">Uncharacterized protein</fullName>
    </submittedName>
</protein>